<evidence type="ECO:0000313" key="4">
    <source>
        <dbReference type="Proteomes" id="UP000571554"/>
    </source>
</evidence>
<dbReference type="PRINTS" id="PR00081">
    <property type="entry name" value="GDHRDH"/>
</dbReference>
<dbReference type="Pfam" id="PF00106">
    <property type="entry name" value="adh_short"/>
    <property type="match status" value="1"/>
</dbReference>
<accession>A0A7W9TW51</accession>
<gene>
    <name evidence="3" type="ORF">F4827_002273</name>
</gene>
<protein>
    <submittedName>
        <fullName evidence="3">NAD(P)-dependent dehydrogenase (Short-subunit alcohol dehydrogenase family)</fullName>
    </submittedName>
</protein>
<dbReference type="InterPro" id="IPR036291">
    <property type="entry name" value="NAD(P)-bd_dom_sf"/>
</dbReference>
<dbReference type="AlphaFoldDB" id="A0A7W9TW51"/>
<dbReference type="Proteomes" id="UP000571554">
    <property type="component" value="Unassembled WGS sequence"/>
</dbReference>
<keyword evidence="4" id="KW-1185">Reference proteome</keyword>
<evidence type="ECO:0000256" key="2">
    <source>
        <dbReference type="ARBA" id="ARBA00023002"/>
    </source>
</evidence>
<name>A0A7W9TW51_9BURK</name>
<sequence length="237" mass="24616">MSINESVAFVTGANGGLGECFVRTLLARGAAKVYAAARRIDALNYDDPRVCVVELDVTNPAQIARAAALARDTTLLVNNAGLNRLEPALACSDMQAARAEMEVNYFGPLMMIRAFSPAMEAGSTIVNVLSILARVTLPSMATLCASKAAALRMAEGAHAELAPRGVRVISVLPGAIDTAMSRDFPPPKLAPADVVEAVLNALGGEASEIYVGDMAAQVAAGLATDRQATQRYLASAA</sequence>
<evidence type="ECO:0000313" key="3">
    <source>
        <dbReference type="EMBL" id="MBB6102424.1"/>
    </source>
</evidence>
<dbReference type="GO" id="GO:0016491">
    <property type="term" value="F:oxidoreductase activity"/>
    <property type="evidence" value="ECO:0007669"/>
    <property type="project" value="UniProtKB-KW"/>
</dbReference>
<reference evidence="3 4" key="1">
    <citation type="submission" date="2020-08" db="EMBL/GenBank/DDBJ databases">
        <title>Above-ground endophytic microbial communities from plants in different locations in the United States.</title>
        <authorList>
            <person name="Frank C."/>
        </authorList>
    </citation>
    <scope>NUCLEOTIDE SEQUENCE [LARGE SCALE GENOMIC DNA]</scope>
    <source>
        <strain evidence="3 4">WP4_2_2</strain>
    </source>
</reference>
<comment type="similarity">
    <text evidence="1">Belongs to the short-chain dehydrogenases/reductases (SDR) family.</text>
</comment>
<proteinExistence type="inferred from homology"/>
<evidence type="ECO:0000256" key="1">
    <source>
        <dbReference type="ARBA" id="ARBA00006484"/>
    </source>
</evidence>
<organism evidence="3 4">
    <name type="scientific">Paraburkholderia bannensis</name>
    <dbReference type="NCBI Taxonomy" id="765414"/>
    <lineage>
        <taxon>Bacteria</taxon>
        <taxon>Pseudomonadati</taxon>
        <taxon>Pseudomonadota</taxon>
        <taxon>Betaproteobacteria</taxon>
        <taxon>Burkholderiales</taxon>
        <taxon>Burkholderiaceae</taxon>
        <taxon>Paraburkholderia</taxon>
    </lineage>
</organism>
<dbReference type="Gene3D" id="3.40.50.720">
    <property type="entry name" value="NAD(P)-binding Rossmann-like Domain"/>
    <property type="match status" value="1"/>
</dbReference>
<dbReference type="EMBL" id="JACHBW010000005">
    <property type="protein sequence ID" value="MBB6102424.1"/>
    <property type="molecule type" value="Genomic_DNA"/>
</dbReference>
<dbReference type="SUPFAM" id="SSF51735">
    <property type="entry name" value="NAD(P)-binding Rossmann-fold domains"/>
    <property type="match status" value="1"/>
</dbReference>
<dbReference type="InterPro" id="IPR002347">
    <property type="entry name" value="SDR_fam"/>
</dbReference>
<dbReference type="PANTHER" id="PTHR44169">
    <property type="entry name" value="NADPH-DEPENDENT 1-ACYLDIHYDROXYACETONE PHOSPHATE REDUCTASE"/>
    <property type="match status" value="1"/>
</dbReference>
<keyword evidence="2" id="KW-0560">Oxidoreductase</keyword>
<dbReference type="RefSeq" id="WP_183723792.1">
    <property type="nucleotide sequence ID" value="NZ_JACHBW010000005.1"/>
</dbReference>
<dbReference type="PANTHER" id="PTHR44169:SF6">
    <property type="entry name" value="NADPH-DEPENDENT 1-ACYLDIHYDROXYACETONE PHOSPHATE REDUCTASE"/>
    <property type="match status" value="1"/>
</dbReference>
<comment type="caution">
    <text evidence="3">The sequence shown here is derived from an EMBL/GenBank/DDBJ whole genome shotgun (WGS) entry which is preliminary data.</text>
</comment>